<dbReference type="Pfam" id="PF13409">
    <property type="entry name" value="GST_N_2"/>
    <property type="match status" value="1"/>
</dbReference>
<dbReference type="SUPFAM" id="SSF47616">
    <property type="entry name" value="GST C-terminal domain-like"/>
    <property type="match status" value="1"/>
</dbReference>
<dbReference type="SUPFAM" id="SSF52833">
    <property type="entry name" value="Thioredoxin-like"/>
    <property type="match status" value="1"/>
</dbReference>
<reference evidence="3 4" key="1">
    <citation type="submission" date="2016-11" db="EMBL/GenBank/DDBJ databases">
        <authorList>
            <person name="Jaros S."/>
            <person name="Januszkiewicz K."/>
            <person name="Wedrychowicz H."/>
        </authorList>
    </citation>
    <scope>NUCLEOTIDE SEQUENCE [LARGE SCALE GENOMIC DNA]</scope>
    <source>
        <strain evidence="3 4">CGMCC 1.7049</strain>
    </source>
</reference>
<dbReference type="InterPro" id="IPR004046">
    <property type="entry name" value="GST_C"/>
</dbReference>
<dbReference type="SFLD" id="SFLDG00358">
    <property type="entry name" value="Main_(cytGST)"/>
    <property type="match status" value="1"/>
</dbReference>
<dbReference type="STRING" id="490188.SAMN04488068_1743"/>
<dbReference type="InterPro" id="IPR036282">
    <property type="entry name" value="Glutathione-S-Trfase_C_sf"/>
</dbReference>
<dbReference type="InterPro" id="IPR004045">
    <property type="entry name" value="Glutathione_S-Trfase_N"/>
</dbReference>
<dbReference type="Proteomes" id="UP000199758">
    <property type="component" value="Unassembled WGS sequence"/>
</dbReference>
<dbReference type="Pfam" id="PF00043">
    <property type="entry name" value="GST_C"/>
    <property type="match status" value="1"/>
</dbReference>
<dbReference type="InterPro" id="IPR036249">
    <property type="entry name" value="Thioredoxin-like_sf"/>
</dbReference>
<name>A0A1M5NCQ6_9GAMM</name>
<dbReference type="InterPro" id="IPR040079">
    <property type="entry name" value="Glutathione_S-Trfase"/>
</dbReference>
<sequence length="200" mass="21750">MKLYYTPGACSLAVHIVAEEAGIALELEKVDLRHKRTESGADFLAINDKGYVPALVLDDGSLMTEVAALLMYVADRKPEAKLAPAAGSLSHYRALESLCYIAGEVHKNIGGLFTASADAREPLMANAARRLDRVARTLEKQDYLLADGYSVADAYLFVVLGWAPMVKFDLSPWPALKAYSARIAGRPAVQRALRREGLIS</sequence>
<feature type="domain" description="GST C-terminal" evidence="2">
    <location>
        <begin position="87"/>
        <end position="200"/>
    </location>
</feature>
<dbReference type="SFLD" id="SFLDG01150">
    <property type="entry name" value="Main.1:_Beta-like"/>
    <property type="match status" value="1"/>
</dbReference>
<evidence type="ECO:0000313" key="3">
    <source>
        <dbReference type="EMBL" id="SHG86763.1"/>
    </source>
</evidence>
<dbReference type="SFLD" id="SFLDS00019">
    <property type="entry name" value="Glutathione_Transferase_(cytos"/>
    <property type="match status" value="1"/>
</dbReference>
<evidence type="ECO:0000259" key="1">
    <source>
        <dbReference type="PROSITE" id="PS50404"/>
    </source>
</evidence>
<gene>
    <name evidence="3" type="ORF">SAMN04488068_1743</name>
</gene>
<accession>A0A1M5NCQ6</accession>
<evidence type="ECO:0000313" key="4">
    <source>
        <dbReference type="Proteomes" id="UP000199758"/>
    </source>
</evidence>
<dbReference type="PROSITE" id="PS50404">
    <property type="entry name" value="GST_NTER"/>
    <property type="match status" value="1"/>
</dbReference>
<dbReference type="RefSeq" id="WP_072896520.1">
    <property type="nucleotide sequence ID" value="NZ_FQWZ01000003.1"/>
</dbReference>
<dbReference type="PROSITE" id="PS50405">
    <property type="entry name" value="GST_CTER"/>
    <property type="match status" value="1"/>
</dbReference>
<dbReference type="AlphaFoldDB" id="A0A1M5NCQ6"/>
<dbReference type="PANTHER" id="PTHR44051:SF8">
    <property type="entry name" value="GLUTATHIONE S-TRANSFERASE GSTA"/>
    <property type="match status" value="1"/>
</dbReference>
<dbReference type="InterPro" id="IPR010987">
    <property type="entry name" value="Glutathione-S-Trfase_C-like"/>
</dbReference>
<dbReference type="EMBL" id="FQWZ01000003">
    <property type="protein sequence ID" value="SHG86763.1"/>
    <property type="molecule type" value="Genomic_DNA"/>
</dbReference>
<dbReference type="Gene3D" id="3.40.30.10">
    <property type="entry name" value="Glutaredoxin"/>
    <property type="match status" value="1"/>
</dbReference>
<dbReference type="Gene3D" id="1.20.1050.10">
    <property type="match status" value="1"/>
</dbReference>
<feature type="domain" description="GST N-terminal" evidence="1">
    <location>
        <begin position="1"/>
        <end position="81"/>
    </location>
</feature>
<keyword evidence="4" id="KW-1185">Reference proteome</keyword>
<dbReference type="GO" id="GO:0016740">
    <property type="term" value="F:transferase activity"/>
    <property type="evidence" value="ECO:0007669"/>
    <property type="project" value="UniProtKB-KW"/>
</dbReference>
<dbReference type="PANTHER" id="PTHR44051">
    <property type="entry name" value="GLUTATHIONE S-TRANSFERASE-RELATED"/>
    <property type="match status" value="1"/>
</dbReference>
<evidence type="ECO:0000259" key="2">
    <source>
        <dbReference type="PROSITE" id="PS50405"/>
    </source>
</evidence>
<proteinExistence type="predicted"/>
<dbReference type="NCBIfam" id="NF007831">
    <property type="entry name" value="PRK10542.1"/>
    <property type="match status" value="1"/>
</dbReference>
<keyword evidence="3" id="KW-0808">Transferase</keyword>
<protein>
    <submittedName>
        <fullName evidence="3">Glutathione S-transferase</fullName>
    </submittedName>
</protein>
<dbReference type="OrthoDB" id="9797500at2"/>
<organism evidence="3 4">
    <name type="scientific">Hydrocarboniphaga daqingensis</name>
    <dbReference type="NCBI Taxonomy" id="490188"/>
    <lineage>
        <taxon>Bacteria</taxon>
        <taxon>Pseudomonadati</taxon>
        <taxon>Pseudomonadota</taxon>
        <taxon>Gammaproteobacteria</taxon>
        <taxon>Nevskiales</taxon>
        <taxon>Nevskiaceae</taxon>
        <taxon>Hydrocarboniphaga</taxon>
    </lineage>
</organism>
<dbReference type="CDD" id="cd03188">
    <property type="entry name" value="GST_C_Beta"/>
    <property type="match status" value="1"/>
</dbReference>
<dbReference type="CDD" id="cd03057">
    <property type="entry name" value="GST_N_Beta"/>
    <property type="match status" value="1"/>
</dbReference>